<evidence type="ECO:0000256" key="3">
    <source>
        <dbReference type="SAM" id="MobiDB-lite"/>
    </source>
</evidence>
<dbReference type="RefSeq" id="XP_022465697.1">
    <property type="nucleotide sequence ID" value="XM_022609286.1"/>
</dbReference>
<dbReference type="Proteomes" id="UP000006310">
    <property type="component" value="Chromosome 8"/>
</dbReference>
<evidence type="ECO:0000256" key="1">
    <source>
        <dbReference type="PROSITE-ProRule" id="PRU00283"/>
    </source>
</evidence>
<feature type="compositionally biased region" description="Polar residues" evidence="3">
    <location>
        <begin position="635"/>
        <end position="646"/>
    </location>
</feature>
<feature type="coiled-coil region" evidence="2">
    <location>
        <begin position="558"/>
        <end position="592"/>
    </location>
</feature>
<dbReference type="GO" id="GO:0008017">
    <property type="term" value="F:microtubule binding"/>
    <property type="evidence" value="ECO:0007669"/>
    <property type="project" value="InterPro"/>
</dbReference>
<dbReference type="Pfam" id="PF00225">
    <property type="entry name" value="Kinesin"/>
    <property type="match status" value="1"/>
</dbReference>
<dbReference type="InterPro" id="IPR036961">
    <property type="entry name" value="Kinesin_motor_dom_sf"/>
</dbReference>
<reference evidence="5 6" key="1">
    <citation type="journal article" date="2011" name="Proc. Natl. Acad. Sci. U.S.A.">
        <title>Evolutionary erosion of yeast sex chromosomes by mating-type switching accidents.</title>
        <authorList>
            <person name="Gordon J.L."/>
            <person name="Armisen D."/>
            <person name="Proux-Wera E."/>
            <person name="Oheigeartaigh S.S."/>
            <person name="Byrne K.P."/>
            <person name="Wolfe K.H."/>
        </authorList>
    </citation>
    <scope>NUCLEOTIDE SEQUENCE [LARGE SCALE GENOMIC DNA]</scope>
    <source>
        <strain evidence="6">ATCC MYA-139 / BCRC 22969 / CBS 8797 / CCRC 22969 / KCTC 17520 / NBRC 10181 / NCYC 3082</strain>
    </source>
</reference>
<name>J7S1G6_HUIN7</name>
<gene>
    <name evidence="5" type="primary">KNAG0H00360</name>
    <name evidence="5" type="ordered locus">KNAG_0H00360</name>
</gene>
<dbReference type="PANTHER" id="PTHR24115:SF9">
    <property type="entry name" value="KINESIN HEAVY CHAIN"/>
    <property type="match status" value="1"/>
</dbReference>
<evidence type="ECO:0000259" key="4">
    <source>
        <dbReference type="PROSITE" id="PS50067"/>
    </source>
</evidence>
<dbReference type="AlphaFoldDB" id="J7S1G6"/>
<dbReference type="GO" id="GO:0005524">
    <property type="term" value="F:ATP binding"/>
    <property type="evidence" value="ECO:0007669"/>
    <property type="project" value="InterPro"/>
</dbReference>
<dbReference type="GO" id="GO:0008574">
    <property type="term" value="F:plus-end-directed microtubule motor activity"/>
    <property type="evidence" value="ECO:0007669"/>
    <property type="project" value="TreeGrafter"/>
</dbReference>
<feature type="compositionally biased region" description="Polar residues" evidence="3">
    <location>
        <begin position="1"/>
        <end position="17"/>
    </location>
</feature>
<dbReference type="InterPro" id="IPR027417">
    <property type="entry name" value="P-loop_NTPase"/>
</dbReference>
<feature type="domain" description="Kinesin motor" evidence="4">
    <location>
        <begin position="54"/>
        <end position="381"/>
    </location>
</feature>
<dbReference type="GeneID" id="34527184"/>
<dbReference type="SMART" id="SM00129">
    <property type="entry name" value="KISc"/>
    <property type="match status" value="1"/>
</dbReference>
<evidence type="ECO:0000313" key="6">
    <source>
        <dbReference type="Proteomes" id="UP000006310"/>
    </source>
</evidence>
<dbReference type="STRING" id="1071383.J7S1G6"/>
<dbReference type="InterPro" id="IPR027640">
    <property type="entry name" value="Kinesin-like_fam"/>
</dbReference>
<dbReference type="OrthoDB" id="3176171at2759"/>
<dbReference type="PANTHER" id="PTHR24115">
    <property type="entry name" value="KINESIN-RELATED"/>
    <property type="match status" value="1"/>
</dbReference>
<comment type="similarity">
    <text evidence="1">Belongs to the TRAFAC class myosin-kinesin ATPase superfamily. Kinesin family.</text>
</comment>
<dbReference type="SUPFAM" id="SSF52540">
    <property type="entry name" value="P-loop containing nucleoside triphosphate hydrolases"/>
    <property type="match status" value="1"/>
</dbReference>
<feature type="region of interest" description="Disordered" evidence="3">
    <location>
        <begin position="1"/>
        <end position="38"/>
    </location>
</feature>
<feature type="compositionally biased region" description="Basic and acidic residues" evidence="3">
    <location>
        <begin position="23"/>
        <end position="38"/>
    </location>
</feature>
<dbReference type="GO" id="GO:0005871">
    <property type="term" value="C:kinesin complex"/>
    <property type="evidence" value="ECO:0007669"/>
    <property type="project" value="TreeGrafter"/>
</dbReference>
<dbReference type="HOGENOM" id="CLU_001485_32_0_1"/>
<dbReference type="GO" id="GO:0030705">
    <property type="term" value="P:cytoskeleton-dependent intracellular transport"/>
    <property type="evidence" value="ECO:0007669"/>
    <property type="project" value="TreeGrafter"/>
</dbReference>
<dbReference type="eggNOG" id="KOG0240">
    <property type="taxonomic scope" value="Eukaryota"/>
</dbReference>
<protein>
    <recommendedName>
        <fullName evidence="4">Kinesin motor domain-containing protein</fullName>
    </recommendedName>
</protein>
<sequence length="681" mass="76591">MTSHWWTTGDKSSQGSGYWNALSKRDPARDVESDAGSGKEFKLPKWTRVGQFASPFVLLDIQRDSNEAVGNSNHVQTVNDTVVKLGEQSFSFSKVLNDQATKTEQFTELASKVTDDVLSGINCCVTTYGSGLAADSLVMFGPQSGNSKEEQDSSRCSGLLQQTCKHIFNAIDSDSTSEYQVSLSLCEVYVDKVFDLLVPVRKRKPLKLQHPSLQNMSTDYLASQRETNVYVVRDLHSVVLCRFDDLLTYVNEINSAYHQSKKSHIFVRMKITQVNELKDTLKEGIVQFVNLASDFKDSPGISQEESKKSSAGVALLREVVADLSSDESKASRYKEAHLTKLMYEPLMVNFKTSFVLCCSNNSKNRNDTLQLLQFGAQLQQIRTQVSGNVFGLNSKRKMELYLSDMKLKEENYKERIRFLQRQLESSKNLNNGTAGTTSNKPANPVMDRLMKIQIENFKLKEQVKLLHSLKKAKASGETFNEEKIMQTLLEKCEQLATLQIEVDDEGEAITKLNGKLKLIEEKDHSLEKMNAKLVEQMNFQEQSLEKVIEHNSVLVSELNHWKNLITTQKDNIEALEEKLKRLGIAQQNQMSNSLDSAAFDRQRKHSVHSSNTHSPHKEDTPTATLWAAKRAHSSDPATATSQSKAPNRSHKAPRPIKKGLKLNSIRVVSNLVSNSTAKEQE</sequence>
<feature type="compositionally biased region" description="Basic residues" evidence="3">
    <location>
        <begin position="647"/>
        <end position="660"/>
    </location>
</feature>
<accession>J7S1G6</accession>
<dbReference type="GO" id="GO:0007018">
    <property type="term" value="P:microtubule-based movement"/>
    <property type="evidence" value="ECO:0007669"/>
    <property type="project" value="InterPro"/>
</dbReference>
<organism evidence="5 6">
    <name type="scientific">Huiozyma naganishii (strain ATCC MYA-139 / BCRC 22969 / CBS 8797 / KCTC 17520 / NBRC 10181 / NCYC 3082 / Yp74L-3)</name>
    <name type="common">Yeast</name>
    <name type="synonym">Kazachstania naganishii</name>
    <dbReference type="NCBI Taxonomy" id="1071383"/>
    <lineage>
        <taxon>Eukaryota</taxon>
        <taxon>Fungi</taxon>
        <taxon>Dikarya</taxon>
        <taxon>Ascomycota</taxon>
        <taxon>Saccharomycotina</taxon>
        <taxon>Saccharomycetes</taxon>
        <taxon>Saccharomycetales</taxon>
        <taxon>Saccharomycetaceae</taxon>
        <taxon>Huiozyma</taxon>
    </lineage>
</organism>
<evidence type="ECO:0000313" key="5">
    <source>
        <dbReference type="EMBL" id="CCK71452.1"/>
    </source>
</evidence>
<keyword evidence="6" id="KW-1185">Reference proteome</keyword>
<dbReference type="OMA" id="DMNVEHE"/>
<reference evidence="6" key="2">
    <citation type="submission" date="2012-08" db="EMBL/GenBank/DDBJ databases">
        <title>Genome sequence of Kazachstania naganishii.</title>
        <authorList>
            <person name="Gordon J.L."/>
            <person name="Armisen D."/>
            <person name="Proux-Wera E."/>
            <person name="OhEigeartaigh S.S."/>
            <person name="Byrne K.P."/>
            <person name="Wolfe K.H."/>
        </authorList>
    </citation>
    <scope>NUCLEOTIDE SEQUENCE [LARGE SCALE GENOMIC DNA]</scope>
    <source>
        <strain evidence="6">ATCC MYA-139 / BCRC 22969 / CBS 8797 / CCRC 22969 / KCTC 17520 / NBRC 10181 / NCYC 3082</strain>
    </source>
</reference>
<dbReference type="KEGG" id="kng:KNAG_0H00360"/>
<feature type="coiled-coil region" evidence="2">
    <location>
        <begin position="402"/>
        <end position="429"/>
    </location>
</feature>
<dbReference type="GO" id="GO:0016887">
    <property type="term" value="F:ATP hydrolysis activity"/>
    <property type="evidence" value="ECO:0007669"/>
    <property type="project" value="TreeGrafter"/>
</dbReference>
<feature type="region of interest" description="Disordered" evidence="3">
    <location>
        <begin position="596"/>
        <end position="681"/>
    </location>
</feature>
<evidence type="ECO:0000256" key="2">
    <source>
        <dbReference type="SAM" id="Coils"/>
    </source>
</evidence>
<proteinExistence type="inferred from homology"/>
<comment type="caution">
    <text evidence="1">Lacks conserved residue(s) required for the propagation of feature annotation.</text>
</comment>
<dbReference type="InterPro" id="IPR001752">
    <property type="entry name" value="Kinesin_motor_dom"/>
</dbReference>
<dbReference type="EMBL" id="HE978321">
    <property type="protein sequence ID" value="CCK71452.1"/>
    <property type="molecule type" value="Genomic_DNA"/>
</dbReference>
<dbReference type="GO" id="GO:0005874">
    <property type="term" value="C:microtubule"/>
    <property type="evidence" value="ECO:0007669"/>
    <property type="project" value="TreeGrafter"/>
</dbReference>
<keyword evidence="2" id="KW-0175">Coiled coil</keyword>
<dbReference type="Gene3D" id="3.40.850.10">
    <property type="entry name" value="Kinesin motor domain"/>
    <property type="match status" value="1"/>
</dbReference>
<feature type="compositionally biased region" description="Polar residues" evidence="3">
    <location>
        <begin position="666"/>
        <end position="681"/>
    </location>
</feature>
<dbReference type="PROSITE" id="PS50067">
    <property type="entry name" value="KINESIN_MOTOR_2"/>
    <property type="match status" value="1"/>
</dbReference>